<feature type="domain" description="PiggyBac transposable element-derived protein 4 C-terminal zinc-finger" evidence="2">
    <location>
        <begin position="219"/>
        <end position="263"/>
    </location>
</feature>
<accession>A0A9P0M733</accession>
<proteinExistence type="predicted"/>
<evidence type="ECO:0008006" key="6">
    <source>
        <dbReference type="Google" id="ProtNLM"/>
    </source>
</evidence>
<evidence type="ECO:0000313" key="5">
    <source>
        <dbReference type="Proteomes" id="UP001152888"/>
    </source>
</evidence>
<dbReference type="PANTHER" id="PTHR46599">
    <property type="entry name" value="PIGGYBAC TRANSPOSABLE ELEMENT-DERIVED PROTEIN 4"/>
    <property type="match status" value="1"/>
</dbReference>
<dbReference type="Pfam" id="PF13843">
    <property type="entry name" value="DDE_Tnp_1_7"/>
    <property type="match status" value="1"/>
</dbReference>
<evidence type="ECO:0000259" key="3">
    <source>
        <dbReference type="Pfam" id="PF13843"/>
    </source>
</evidence>
<dbReference type="EMBL" id="CAKOFQ010007824">
    <property type="protein sequence ID" value="CAH2008631.1"/>
    <property type="molecule type" value="Genomic_DNA"/>
</dbReference>
<reference evidence="4" key="1">
    <citation type="submission" date="2022-03" db="EMBL/GenBank/DDBJ databases">
        <authorList>
            <person name="Sayadi A."/>
        </authorList>
    </citation>
    <scope>NUCLEOTIDE SEQUENCE</scope>
</reference>
<sequence length="268" mass="31101">MAEEECAGPSERPTRGQKRHSLFTDNFYTSPFLSNYLFQHKTNSCGTVRQNRKQMPVFEKKLKTGEVDWRSSNTMLALKWKDRRDVIMLTTIHANKIVSLPKISRITKENIKKPLCVVEYNTHMGAVDRSDMMISSIDCTRKSIKWYAKVFFHSVDVTLLNSHAMFSTQHPEKVPFAKFHLEVIRQYSSTEAKPLHFDQGNARLTERHFPELVPRKEGKKSATRRCKVCSQTKAGIKKRKESSYMCRECDVGLCVVPCFRIYHQVADF</sequence>
<keyword evidence="5" id="KW-1185">Reference proteome</keyword>
<evidence type="ECO:0000313" key="4">
    <source>
        <dbReference type="EMBL" id="CAH2008631.1"/>
    </source>
</evidence>
<gene>
    <name evidence="4" type="ORF">ACAOBT_LOCUS30371</name>
</gene>
<organism evidence="4 5">
    <name type="scientific">Acanthoscelides obtectus</name>
    <name type="common">Bean weevil</name>
    <name type="synonym">Bruchus obtectus</name>
    <dbReference type="NCBI Taxonomy" id="200917"/>
    <lineage>
        <taxon>Eukaryota</taxon>
        <taxon>Metazoa</taxon>
        <taxon>Ecdysozoa</taxon>
        <taxon>Arthropoda</taxon>
        <taxon>Hexapoda</taxon>
        <taxon>Insecta</taxon>
        <taxon>Pterygota</taxon>
        <taxon>Neoptera</taxon>
        <taxon>Endopterygota</taxon>
        <taxon>Coleoptera</taxon>
        <taxon>Polyphaga</taxon>
        <taxon>Cucujiformia</taxon>
        <taxon>Chrysomeloidea</taxon>
        <taxon>Chrysomelidae</taxon>
        <taxon>Bruchinae</taxon>
        <taxon>Bruchini</taxon>
        <taxon>Acanthoscelides</taxon>
    </lineage>
</organism>
<protein>
    <recommendedName>
        <fullName evidence="6">PiggyBac transposable element-derived protein 4</fullName>
    </recommendedName>
</protein>
<feature type="region of interest" description="Disordered" evidence="1">
    <location>
        <begin position="1"/>
        <end position="20"/>
    </location>
</feature>
<dbReference type="InterPro" id="IPR029526">
    <property type="entry name" value="PGBD"/>
</dbReference>
<evidence type="ECO:0000259" key="2">
    <source>
        <dbReference type="Pfam" id="PF13842"/>
    </source>
</evidence>
<dbReference type="PANTHER" id="PTHR46599:SF3">
    <property type="entry name" value="PIGGYBAC TRANSPOSABLE ELEMENT-DERIVED PROTEIN 4"/>
    <property type="match status" value="1"/>
</dbReference>
<dbReference type="Pfam" id="PF13842">
    <property type="entry name" value="zf-Tnp_2"/>
    <property type="match status" value="1"/>
</dbReference>
<name>A0A9P0M733_ACAOB</name>
<feature type="domain" description="PiggyBac transposable element-derived protein" evidence="3">
    <location>
        <begin position="17"/>
        <end position="163"/>
    </location>
</feature>
<evidence type="ECO:0000256" key="1">
    <source>
        <dbReference type="SAM" id="MobiDB-lite"/>
    </source>
</evidence>
<dbReference type="InterPro" id="IPR032718">
    <property type="entry name" value="PGBD4_Znf_C"/>
</dbReference>
<comment type="caution">
    <text evidence="4">The sequence shown here is derived from an EMBL/GenBank/DDBJ whole genome shotgun (WGS) entry which is preliminary data.</text>
</comment>
<dbReference type="AlphaFoldDB" id="A0A9P0M733"/>
<dbReference type="OrthoDB" id="6146839at2759"/>
<dbReference type="Proteomes" id="UP001152888">
    <property type="component" value="Unassembled WGS sequence"/>
</dbReference>